<dbReference type="EMBL" id="BMEX01000001">
    <property type="protein sequence ID" value="GGA35046.1"/>
    <property type="molecule type" value="Genomic_DNA"/>
</dbReference>
<keyword evidence="1" id="KW-0812">Transmembrane</keyword>
<evidence type="ECO:0000256" key="1">
    <source>
        <dbReference type="SAM" id="Phobius"/>
    </source>
</evidence>
<dbReference type="Proteomes" id="UP000617979">
    <property type="component" value="Unassembled WGS sequence"/>
</dbReference>
<keyword evidence="1" id="KW-0472">Membrane</keyword>
<feature type="transmembrane region" description="Helical" evidence="1">
    <location>
        <begin position="60"/>
        <end position="78"/>
    </location>
</feature>
<feature type="transmembrane region" description="Helical" evidence="1">
    <location>
        <begin position="114"/>
        <end position="135"/>
    </location>
</feature>
<accession>A0ABQ1G0N0</accession>
<dbReference type="RefSeq" id="WP_188429456.1">
    <property type="nucleotide sequence ID" value="NZ_BMEX01000001.1"/>
</dbReference>
<feature type="transmembrane region" description="Helical" evidence="1">
    <location>
        <begin position="35"/>
        <end position="54"/>
    </location>
</feature>
<protein>
    <submittedName>
        <fullName evidence="2">Uncharacterized protein</fullName>
    </submittedName>
</protein>
<name>A0ABQ1G0N0_9BACL</name>
<gene>
    <name evidence="2" type="ORF">GCM10007416_04960</name>
</gene>
<evidence type="ECO:0000313" key="2">
    <source>
        <dbReference type="EMBL" id="GGA35046.1"/>
    </source>
</evidence>
<comment type="caution">
    <text evidence="2">The sequence shown here is derived from an EMBL/GenBank/DDBJ whole genome shotgun (WGS) entry which is preliminary data.</text>
</comment>
<evidence type="ECO:0000313" key="3">
    <source>
        <dbReference type="Proteomes" id="UP000617979"/>
    </source>
</evidence>
<keyword evidence="3" id="KW-1185">Reference proteome</keyword>
<feature type="transmembrane region" description="Helical" evidence="1">
    <location>
        <begin position="90"/>
        <end position="108"/>
    </location>
</feature>
<feature type="transmembrane region" description="Helical" evidence="1">
    <location>
        <begin position="6"/>
        <end position="23"/>
    </location>
</feature>
<keyword evidence="1" id="KW-1133">Transmembrane helix</keyword>
<organism evidence="2 3">
    <name type="scientific">Kroppenstedtia guangzhouensis</name>
    <dbReference type="NCBI Taxonomy" id="1274356"/>
    <lineage>
        <taxon>Bacteria</taxon>
        <taxon>Bacillati</taxon>
        <taxon>Bacillota</taxon>
        <taxon>Bacilli</taxon>
        <taxon>Bacillales</taxon>
        <taxon>Thermoactinomycetaceae</taxon>
        <taxon>Kroppenstedtia</taxon>
    </lineage>
</organism>
<reference evidence="3" key="1">
    <citation type="journal article" date="2019" name="Int. J. Syst. Evol. Microbiol.">
        <title>The Global Catalogue of Microorganisms (GCM) 10K type strain sequencing project: providing services to taxonomists for standard genome sequencing and annotation.</title>
        <authorList>
            <consortium name="The Broad Institute Genomics Platform"/>
            <consortium name="The Broad Institute Genome Sequencing Center for Infectious Disease"/>
            <person name="Wu L."/>
            <person name="Ma J."/>
        </authorList>
    </citation>
    <scope>NUCLEOTIDE SEQUENCE [LARGE SCALE GENOMIC DNA]</scope>
    <source>
        <strain evidence="3">CGMCC 1.12404</strain>
    </source>
</reference>
<proteinExistence type="predicted"/>
<sequence>MLVAASAMLSVIFLTGYSLLLIHRHREYLTCMMTMMLAMGVAMMGSLLIGTVLGVLFNEMFAPTVYAVLVGMATGYSAGRPVHLMASLDGMLAGIMGGMMGAMLGVMVHGEAPIYTIGFMHLIYLFTMMMIIRLIHEEVIERRRRIQKAPQPTPWLLQKPWSYSLLVGLVLLIAVDQALFSGEIALPRLLQFPEANPLFSP</sequence>